<feature type="non-terminal residue" evidence="1">
    <location>
        <position position="1"/>
    </location>
</feature>
<accession>A0ABU4SRP2</accession>
<name>A0ABU4SRP2_9GAMM</name>
<protein>
    <recommendedName>
        <fullName evidence="3">RHS repeat protein</fullName>
    </recommendedName>
</protein>
<comment type="caution">
    <text evidence="1">The sequence shown here is derived from an EMBL/GenBank/DDBJ whole genome shotgun (WGS) entry which is preliminary data.</text>
</comment>
<feature type="non-terminal residue" evidence="1">
    <location>
        <position position="71"/>
    </location>
</feature>
<evidence type="ECO:0000313" key="1">
    <source>
        <dbReference type="EMBL" id="MDX8001285.1"/>
    </source>
</evidence>
<gene>
    <name evidence="1" type="ORF">FE394_19450</name>
</gene>
<organism evidence="1 2">
    <name type="scientific">Xenorhabdus littoralis</name>
    <dbReference type="NCBI Taxonomy" id="2582835"/>
    <lineage>
        <taxon>Bacteria</taxon>
        <taxon>Pseudomonadati</taxon>
        <taxon>Pseudomonadota</taxon>
        <taxon>Gammaproteobacteria</taxon>
        <taxon>Enterobacterales</taxon>
        <taxon>Morganellaceae</taxon>
        <taxon>Xenorhabdus</taxon>
    </lineage>
</organism>
<dbReference type="RefSeq" id="WP_319927978.1">
    <property type="nucleotide sequence ID" value="NZ_VCDP01000273.1"/>
</dbReference>
<dbReference type="Proteomes" id="UP001271640">
    <property type="component" value="Unassembled WGS sequence"/>
</dbReference>
<proteinExistence type="predicted"/>
<evidence type="ECO:0008006" key="3">
    <source>
        <dbReference type="Google" id="ProtNLM"/>
    </source>
</evidence>
<sequence>TNADAIVEYEYDKTTGLPTCERINGREIIHEWDNLTGRPISETVEGNTLHFGYSQMGALNHFQLNQHAPLT</sequence>
<dbReference type="EMBL" id="VCDP01000273">
    <property type="protein sequence ID" value="MDX8001285.1"/>
    <property type="molecule type" value="Genomic_DNA"/>
</dbReference>
<keyword evidence="2" id="KW-1185">Reference proteome</keyword>
<reference evidence="2" key="1">
    <citation type="journal article" date="2024" name="Toxins">
        <title>Genome Sequence Analysis of Native Xenorhabdus Strains Isolated from Entomopathogenic Nematodes in Argentina.</title>
        <authorList>
            <person name="Palma L."/>
            <person name="Frizzo L."/>
            <person name="Kaiser S."/>
            <person name="Berry C."/>
            <person name="Caballero P."/>
            <person name="Bode H.B."/>
            <person name="Del Valle E.E."/>
        </authorList>
    </citation>
    <scope>NUCLEOTIDE SEQUENCE [LARGE SCALE GENOMIC DNA]</scope>
    <source>
        <strain evidence="2">Reich</strain>
    </source>
</reference>
<evidence type="ECO:0000313" key="2">
    <source>
        <dbReference type="Proteomes" id="UP001271640"/>
    </source>
</evidence>